<reference evidence="1 2" key="1">
    <citation type="submission" date="2015-04" db="EMBL/GenBank/DDBJ databases">
        <authorList>
            <person name="Syromyatnikov M.Y."/>
            <person name="Popov V.N."/>
        </authorList>
    </citation>
    <scope>NUCLEOTIDE SEQUENCE [LARGE SCALE GENOMIC DNA]</scope>
</reference>
<evidence type="ECO:0000313" key="2">
    <source>
        <dbReference type="Proteomes" id="UP000183832"/>
    </source>
</evidence>
<proteinExistence type="predicted"/>
<protein>
    <submittedName>
        <fullName evidence="1">CLUMA_CG001040, isoform A</fullName>
    </submittedName>
</protein>
<gene>
    <name evidence="1" type="ORF">CLUMA_CG001040</name>
</gene>
<name>A0A1J1HLB4_9DIPT</name>
<dbReference type="Proteomes" id="UP000183832">
    <property type="component" value="Unassembled WGS sequence"/>
</dbReference>
<sequence length="61" mass="7432">MFRCRDRERRDLTCSLFFPFILLYENTQLWLDILECKVTVNCVRSLQSIVKNDTSFKQRIK</sequence>
<evidence type="ECO:0000313" key="1">
    <source>
        <dbReference type="EMBL" id="CRK87238.1"/>
    </source>
</evidence>
<organism evidence="1 2">
    <name type="scientific">Clunio marinus</name>
    <dbReference type="NCBI Taxonomy" id="568069"/>
    <lineage>
        <taxon>Eukaryota</taxon>
        <taxon>Metazoa</taxon>
        <taxon>Ecdysozoa</taxon>
        <taxon>Arthropoda</taxon>
        <taxon>Hexapoda</taxon>
        <taxon>Insecta</taxon>
        <taxon>Pterygota</taxon>
        <taxon>Neoptera</taxon>
        <taxon>Endopterygota</taxon>
        <taxon>Diptera</taxon>
        <taxon>Nematocera</taxon>
        <taxon>Chironomoidea</taxon>
        <taxon>Chironomidae</taxon>
        <taxon>Clunio</taxon>
    </lineage>
</organism>
<dbReference type="EMBL" id="CVRI01000004">
    <property type="protein sequence ID" value="CRK87238.1"/>
    <property type="molecule type" value="Genomic_DNA"/>
</dbReference>
<dbReference type="AlphaFoldDB" id="A0A1J1HLB4"/>
<accession>A0A1J1HLB4</accession>
<keyword evidence="2" id="KW-1185">Reference proteome</keyword>